<dbReference type="RefSeq" id="WP_126376414.1">
    <property type="nucleotide sequence ID" value="NZ_AP017378.1"/>
</dbReference>
<dbReference type="GO" id="GO:0043856">
    <property type="term" value="F:anti-sigma factor antagonist activity"/>
    <property type="evidence" value="ECO:0007669"/>
    <property type="project" value="InterPro"/>
</dbReference>
<dbReference type="Gene3D" id="3.30.750.24">
    <property type="entry name" value="STAS domain"/>
    <property type="match status" value="1"/>
</dbReference>
<feature type="domain" description="STAS" evidence="3">
    <location>
        <begin position="1"/>
        <end position="106"/>
    </location>
</feature>
<evidence type="ECO:0000313" key="4">
    <source>
        <dbReference type="EMBL" id="BBD07286.1"/>
    </source>
</evidence>
<dbReference type="SUPFAM" id="SSF52091">
    <property type="entry name" value="SpoIIaa-like"/>
    <property type="match status" value="1"/>
</dbReference>
<dbReference type="InterPro" id="IPR002645">
    <property type="entry name" value="STAS_dom"/>
</dbReference>
<protein>
    <recommendedName>
        <fullName evidence="2">Anti-sigma factor antagonist</fullName>
    </recommendedName>
</protein>
<comment type="similarity">
    <text evidence="1 2">Belongs to the anti-sigma-factor antagonist family.</text>
</comment>
<evidence type="ECO:0000256" key="2">
    <source>
        <dbReference type="RuleBase" id="RU003749"/>
    </source>
</evidence>
<dbReference type="KEGG" id="dfl:DFE_0560"/>
<organism evidence="4 5">
    <name type="scientific">Desulfovibrio ferrophilus</name>
    <dbReference type="NCBI Taxonomy" id="241368"/>
    <lineage>
        <taxon>Bacteria</taxon>
        <taxon>Pseudomonadati</taxon>
        <taxon>Thermodesulfobacteriota</taxon>
        <taxon>Desulfovibrionia</taxon>
        <taxon>Desulfovibrionales</taxon>
        <taxon>Desulfovibrionaceae</taxon>
        <taxon>Desulfovibrio</taxon>
    </lineage>
</organism>
<gene>
    <name evidence="4" type="ORF">DFE_0560</name>
</gene>
<dbReference type="NCBIfam" id="TIGR00377">
    <property type="entry name" value="ant_ant_sig"/>
    <property type="match status" value="1"/>
</dbReference>
<dbReference type="Pfam" id="PF01740">
    <property type="entry name" value="STAS"/>
    <property type="match status" value="1"/>
</dbReference>
<keyword evidence="5" id="KW-1185">Reference proteome</keyword>
<name>A0A2Z6AVR9_9BACT</name>
<evidence type="ECO:0000313" key="5">
    <source>
        <dbReference type="Proteomes" id="UP000269883"/>
    </source>
</evidence>
<dbReference type="PROSITE" id="PS50801">
    <property type="entry name" value="STAS"/>
    <property type="match status" value="1"/>
</dbReference>
<reference evidence="4 5" key="1">
    <citation type="journal article" date="2018" name="Sci. Adv.">
        <title>Multi-heme cytochromes provide a pathway for survival in energy-limited environments.</title>
        <authorList>
            <person name="Deng X."/>
            <person name="Dohmae N."/>
            <person name="Nealson K.H."/>
            <person name="Hashimoto K."/>
            <person name="Okamoto A."/>
        </authorList>
    </citation>
    <scope>NUCLEOTIDE SEQUENCE [LARGE SCALE GENOMIC DNA]</scope>
    <source>
        <strain evidence="4 5">IS5</strain>
    </source>
</reference>
<dbReference type="PANTHER" id="PTHR33495:SF14">
    <property type="entry name" value="ANTI-SIGMA FACTOR ANTAGONIST"/>
    <property type="match status" value="1"/>
</dbReference>
<dbReference type="AlphaFoldDB" id="A0A2Z6AVR9"/>
<dbReference type="InterPro" id="IPR003658">
    <property type="entry name" value="Anti-sigma_ant"/>
</dbReference>
<dbReference type="InterPro" id="IPR036513">
    <property type="entry name" value="STAS_dom_sf"/>
</dbReference>
<proteinExistence type="inferred from homology"/>
<evidence type="ECO:0000256" key="1">
    <source>
        <dbReference type="ARBA" id="ARBA00009013"/>
    </source>
</evidence>
<dbReference type="CDD" id="cd07043">
    <property type="entry name" value="STAS_anti-anti-sigma_factors"/>
    <property type="match status" value="1"/>
</dbReference>
<dbReference type="Proteomes" id="UP000269883">
    <property type="component" value="Chromosome"/>
</dbReference>
<dbReference type="PANTHER" id="PTHR33495">
    <property type="entry name" value="ANTI-SIGMA FACTOR ANTAGONIST TM_1081-RELATED-RELATED"/>
    <property type="match status" value="1"/>
</dbReference>
<sequence>MKIDNEQRGSCTLISVSGRLDVVSAPEFQKACVELAEQGNGQMAVDLGGLEYISSAGLRSVLFLAKKLKGSGGELKFCGLTGMVEEVFRVSGFYSMFTIVPTADDI</sequence>
<evidence type="ECO:0000259" key="3">
    <source>
        <dbReference type="PROSITE" id="PS50801"/>
    </source>
</evidence>
<dbReference type="EMBL" id="AP017378">
    <property type="protein sequence ID" value="BBD07286.1"/>
    <property type="molecule type" value="Genomic_DNA"/>
</dbReference>
<dbReference type="OrthoDB" id="280847at2"/>
<accession>A0A2Z6AVR9</accession>